<dbReference type="SUPFAM" id="SSF52833">
    <property type="entry name" value="Thioredoxin-like"/>
    <property type="match status" value="1"/>
</dbReference>
<keyword evidence="9" id="KW-0676">Redox-active center</keyword>
<evidence type="ECO:0000256" key="9">
    <source>
        <dbReference type="ARBA" id="ARBA00023284"/>
    </source>
</evidence>
<dbReference type="AlphaFoldDB" id="A0A1Z3N884"/>
<sequence>MKNTVSKSKFLLFAMIATLIGVGVHIYLTLHYYDIKFGLSAGDSMCNINEVLNCDAVTASRFSAFLGVPIALWGVMTNLVLLYFLGVSRFNLVQDPDRTSRYALLLSGVTVLASVVMAVISVTAMSNLCIFCITAYVLSIIGFIFTWMGAEDVSAENISNDIKDIFTSERWVAGFLLAIPAFAFLANIMYLESHGLSDVEKMAKEKVAYWQVAPQQNFDLTKGLSMQKGTDEPVMTIVEFADFRCGHCKHAAAPLHNFTKNHPDVRLIYKPFPLDGTCNEAMKNGGGDGISCGLAFATLCSEKIAQKGWVAHDYIFENQEEITRMMNLDKNLESIATATGIQLEELKTCVKGTEIPEIVRNTAKEGEVAQIRGTPAIFVNGKLLDGGQLIPVLEAAYKTLKK</sequence>
<keyword evidence="5 10" id="KW-1133">Transmembrane helix</keyword>
<dbReference type="EMBL" id="CP020946">
    <property type="protein sequence ID" value="ASD63631.1"/>
    <property type="molecule type" value="Genomic_DNA"/>
</dbReference>
<dbReference type="Proteomes" id="UP000197003">
    <property type="component" value="Chromosome"/>
</dbReference>
<dbReference type="Gene3D" id="1.20.1440.130">
    <property type="entry name" value="VKOR domain"/>
    <property type="match status" value="1"/>
</dbReference>
<comment type="similarity">
    <text evidence="2">Belongs to the VKOR family.</text>
</comment>
<dbReference type="Pfam" id="PF07884">
    <property type="entry name" value="VKOR"/>
    <property type="match status" value="1"/>
</dbReference>
<accession>A0A1Z3N884</accession>
<dbReference type="CDD" id="cd12920">
    <property type="entry name" value="VKOR_3"/>
    <property type="match status" value="1"/>
</dbReference>
<keyword evidence="8" id="KW-1015">Disulfide bond</keyword>
<evidence type="ECO:0000313" key="12">
    <source>
        <dbReference type="EMBL" id="ASD63631.1"/>
    </source>
</evidence>
<dbReference type="InterPro" id="IPR001853">
    <property type="entry name" value="DSBA-like_thioredoxin_dom"/>
</dbReference>
<reference evidence="12 13" key="1">
    <citation type="submission" date="2017-04" db="EMBL/GenBank/DDBJ databases">
        <title>Whole genome sequence of Bdellovibrio bacteriovorus strain SSB218315.</title>
        <authorList>
            <person name="Oyedara O."/>
            <person name="Rodriguez-Perez M.A."/>
        </authorList>
    </citation>
    <scope>NUCLEOTIDE SEQUENCE [LARGE SCALE GENOMIC DNA]</scope>
    <source>
        <strain evidence="12 13">SSB218315</strain>
    </source>
</reference>
<evidence type="ECO:0000256" key="7">
    <source>
        <dbReference type="ARBA" id="ARBA00023136"/>
    </source>
</evidence>
<feature type="transmembrane region" description="Helical" evidence="10">
    <location>
        <begin position="102"/>
        <end position="122"/>
    </location>
</feature>
<feature type="transmembrane region" description="Helical" evidence="10">
    <location>
        <begin position="70"/>
        <end position="90"/>
    </location>
</feature>
<feature type="domain" description="Vitamin K epoxide reductase" evidence="11">
    <location>
        <begin position="7"/>
        <end position="150"/>
    </location>
</feature>
<dbReference type="Gene3D" id="3.40.30.10">
    <property type="entry name" value="Glutaredoxin"/>
    <property type="match status" value="1"/>
</dbReference>
<dbReference type="GO" id="GO:0016491">
    <property type="term" value="F:oxidoreductase activity"/>
    <property type="evidence" value="ECO:0007669"/>
    <property type="project" value="UniProtKB-KW"/>
</dbReference>
<dbReference type="InterPro" id="IPR036249">
    <property type="entry name" value="Thioredoxin-like_sf"/>
</dbReference>
<evidence type="ECO:0000256" key="1">
    <source>
        <dbReference type="ARBA" id="ARBA00004141"/>
    </source>
</evidence>
<dbReference type="OrthoDB" id="224010at2"/>
<keyword evidence="7 10" id="KW-0472">Membrane</keyword>
<feature type="transmembrane region" description="Helical" evidence="10">
    <location>
        <begin position="12"/>
        <end position="33"/>
    </location>
</feature>
<dbReference type="GO" id="GO:0048038">
    <property type="term" value="F:quinone binding"/>
    <property type="evidence" value="ECO:0007669"/>
    <property type="project" value="UniProtKB-KW"/>
</dbReference>
<evidence type="ECO:0000259" key="11">
    <source>
        <dbReference type="SMART" id="SM00756"/>
    </source>
</evidence>
<protein>
    <submittedName>
        <fullName evidence="12">Fused vitamin K epoxide reductase/thioredoxin</fullName>
    </submittedName>
</protein>
<dbReference type="GO" id="GO:0016020">
    <property type="term" value="C:membrane"/>
    <property type="evidence" value="ECO:0007669"/>
    <property type="project" value="UniProtKB-SubCell"/>
</dbReference>
<evidence type="ECO:0000256" key="6">
    <source>
        <dbReference type="ARBA" id="ARBA00023002"/>
    </source>
</evidence>
<comment type="subcellular location">
    <subcellularLocation>
        <location evidence="1">Membrane</location>
        <topology evidence="1">Multi-pass membrane protein</topology>
    </subcellularLocation>
</comment>
<evidence type="ECO:0000256" key="8">
    <source>
        <dbReference type="ARBA" id="ARBA00023157"/>
    </source>
</evidence>
<keyword evidence="6" id="KW-0560">Oxidoreductase</keyword>
<dbReference type="InterPro" id="IPR012932">
    <property type="entry name" value="VKOR"/>
</dbReference>
<evidence type="ECO:0000256" key="5">
    <source>
        <dbReference type="ARBA" id="ARBA00022989"/>
    </source>
</evidence>
<dbReference type="RefSeq" id="WP_088565157.1">
    <property type="nucleotide sequence ID" value="NZ_CP020946.1"/>
</dbReference>
<feature type="transmembrane region" description="Helical" evidence="10">
    <location>
        <begin position="171"/>
        <end position="191"/>
    </location>
</feature>
<keyword evidence="3 10" id="KW-0812">Transmembrane</keyword>
<evidence type="ECO:0000256" key="2">
    <source>
        <dbReference type="ARBA" id="ARBA00006214"/>
    </source>
</evidence>
<feature type="transmembrane region" description="Helical" evidence="10">
    <location>
        <begin position="128"/>
        <end position="150"/>
    </location>
</feature>
<evidence type="ECO:0000256" key="10">
    <source>
        <dbReference type="SAM" id="Phobius"/>
    </source>
</evidence>
<evidence type="ECO:0000256" key="4">
    <source>
        <dbReference type="ARBA" id="ARBA00022719"/>
    </source>
</evidence>
<evidence type="ECO:0000313" key="13">
    <source>
        <dbReference type="Proteomes" id="UP000197003"/>
    </source>
</evidence>
<dbReference type="SMART" id="SM00756">
    <property type="entry name" value="VKc"/>
    <property type="match status" value="1"/>
</dbReference>
<dbReference type="InterPro" id="IPR038354">
    <property type="entry name" value="VKOR_sf"/>
</dbReference>
<proteinExistence type="inferred from homology"/>
<evidence type="ECO:0000256" key="3">
    <source>
        <dbReference type="ARBA" id="ARBA00022692"/>
    </source>
</evidence>
<dbReference type="Pfam" id="PF01323">
    <property type="entry name" value="DSBA"/>
    <property type="match status" value="1"/>
</dbReference>
<organism evidence="12 13">
    <name type="scientific">Bdellovibrio bacteriovorus</name>
    <dbReference type="NCBI Taxonomy" id="959"/>
    <lineage>
        <taxon>Bacteria</taxon>
        <taxon>Pseudomonadati</taxon>
        <taxon>Bdellovibrionota</taxon>
        <taxon>Bdellovibrionia</taxon>
        <taxon>Bdellovibrionales</taxon>
        <taxon>Pseudobdellovibrionaceae</taxon>
        <taxon>Bdellovibrio</taxon>
    </lineage>
</organism>
<keyword evidence="4" id="KW-0874">Quinone</keyword>
<gene>
    <name evidence="12" type="ORF">B9G79_08610</name>
</gene>
<name>A0A1Z3N884_BDEBC</name>